<evidence type="ECO:0000256" key="6">
    <source>
        <dbReference type="ARBA" id="ARBA00022741"/>
    </source>
</evidence>
<dbReference type="SUPFAM" id="SSF52172">
    <property type="entry name" value="CheY-like"/>
    <property type="match status" value="1"/>
</dbReference>
<dbReference type="FunFam" id="3.30.565.10:FF:000010">
    <property type="entry name" value="Sensor histidine kinase RcsC"/>
    <property type="match status" value="1"/>
</dbReference>
<dbReference type="GO" id="GO:0016020">
    <property type="term" value="C:membrane"/>
    <property type="evidence" value="ECO:0007669"/>
    <property type="project" value="UniProtKB-SubCell"/>
</dbReference>
<keyword evidence="4 12" id="KW-0597">Phosphoprotein</keyword>
<comment type="caution">
    <text evidence="17">The sequence shown here is derived from an EMBL/GenBank/DDBJ whole genome shotgun (WGS) entry which is preliminary data.</text>
</comment>
<dbReference type="FunFam" id="1.10.287.130:FF:000002">
    <property type="entry name" value="Two-component osmosensing histidine kinase"/>
    <property type="match status" value="1"/>
</dbReference>
<evidence type="ECO:0000256" key="8">
    <source>
        <dbReference type="ARBA" id="ARBA00022840"/>
    </source>
</evidence>
<dbReference type="InterPro" id="IPR011006">
    <property type="entry name" value="CheY-like_superfamily"/>
</dbReference>
<dbReference type="EC" id="2.7.13.3" evidence="3"/>
<dbReference type="Pfam" id="PF00672">
    <property type="entry name" value="HAMP"/>
    <property type="match status" value="1"/>
</dbReference>
<keyword evidence="6" id="KW-0547">Nucleotide-binding</keyword>
<keyword evidence="13" id="KW-1133">Transmembrane helix</keyword>
<gene>
    <name evidence="17" type="primary">luxQ_1</name>
    <name evidence="17" type="ORF">PbB2_00269</name>
</gene>
<sequence length="775" mass="84247">MLRALFSFVSTSIARRLALAFILFALPVCFVTWQLVVRQDAEIDFTRAELSGAVFLDPLLDLHAEMADTAAAIAAGQPVSPDLGKALDAVSQARLRAPPNLRFGDDYAALKQAVGELQAMSTYDPARIRDALGASQRHFTRVVEGSNLILDTELRTFYFIQTVGLNATPLIEQISYFGSAKAFSDRPSPRPDRSFALLVAKHQGYLDARTKLIEASMDDAIRVSTNARKSQLELAARRADMAAKLDLLVNDPETSRAHDHAQAARDAVLSTVKLANQEMIHGLEVRIARLRTDQDRVLGTAFGMFLIALLGVLMFVRDGVVHPLGQLTKAMRQVAEADFTIDPPYQGRADEIGGMARALSVFKENALARVRAEHAAKAKSDFLAMMSHEIRTPMNGVIGMAQALTTTELKDDQRRMLSVMIDSGEILLMLLNDILDMAKIEAGKIELEAIPFSPQKLVSSARDLFESQATAKNIQLTVNIDPLAVDWRVGDLGRLRQVLFNLVSNAIKFTEQGQVAISIRQGPRQELIMEVADTGIGIPEDRLALLFEKFTQADSSHTRLYGGTGLGLSIARAMVEAMDGRLEVESKVNVGSVFTCILPLKVIPSPAEDIPLLGDAGSLALAEAKDDPETRTKAMRILVAEDNQTNQTVLQALLGSFDIDLHFVLNGKEAVEAWQNGPYEVILMDMQMPVMDGASAIRAIRGQEMVEGRMRIPIVALTANALQHQVDSQLEAGADAHAPKPIHLPTLLAAIESAISLCELQNGGAYAPCGPAKAA</sequence>
<dbReference type="SUPFAM" id="SSF55874">
    <property type="entry name" value="ATPase domain of HSP90 chaperone/DNA topoisomerase II/histidine kinase"/>
    <property type="match status" value="1"/>
</dbReference>
<dbReference type="SMART" id="SM00388">
    <property type="entry name" value="HisKA"/>
    <property type="match status" value="1"/>
</dbReference>
<dbReference type="SUPFAM" id="SSF158472">
    <property type="entry name" value="HAMP domain-like"/>
    <property type="match status" value="1"/>
</dbReference>
<protein>
    <recommendedName>
        <fullName evidence="11">Sensory/regulatory protein RpfC</fullName>
        <ecNumber evidence="3">2.7.13.3</ecNumber>
    </recommendedName>
</protein>
<evidence type="ECO:0000256" key="13">
    <source>
        <dbReference type="SAM" id="Phobius"/>
    </source>
</evidence>
<dbReference type="Pfam" id="PF00072">
    <property type="entry name" value="Response_reg"/>
    <property type="match status" value="1"/>
</dbReference>
<keyword evidence="18" id="KW-1185">Reference proteome</keyword>
<feature type="domain" description="HAMP" evidence="16">
    <location>
        <begin position="318"/>
        <end position="371"/>
    </location>
</feature>
<evidence type="ECO:0000256" key="12">
    <source>
        <dbReference type="PROSITE-ProRule" id="PRU00169"/>
    </source>
</evidence>
<evidence type="ECO:0000256" key="7">
    <source>
        <dbReference type="ARBA" id="ARBA00022777"/>
    </source>
</evidence>
<dbReference type="SUPFAM" id="SSF47384">
    <property type="entry name" value="Homodimeric domain of signal transducing histidine kinase"/>
    <property type="match status" value="1"/>
</dbReference>
<dbReference type="InterPro" id="IPR004358">
    <property type="entry name" value="Sig_transdc_His_kin-like_C"/>
</dbReference>
<comment type="catalytic activity">
    <reaction evidence="1">
        <text>ATP + protein L-histidine = ADP + protein N-phospho-L-histidine.</text>
        <dbReference type="EC" id="2.7.13.3"/>
    </reaction>
</comment>
<dbReference type="PANTHER" id="PTHR45339">
    <property type="entry name" value="HYBRID SIGNAL TRANSDUCTION HISTIDINE KINASE J"/>
    <property type="match status" value="1"/>
</dbReference>
<dbReference type="GO" id="GO:0005524">
    <property type="term" value="F:ATP binding"/>
    <property type="evidence" value="ECO:0007669"/>
    <property type="project" value="UniProtKB-KW"/>
</dbReference>
<evidence type="ECO:0000259" key="15">
    <source>
        <dbReference type="PROSITE" id="PS50110"/>
    </source>
</evidence>
<comment type="subunit">
    <text evidence="10">At low DSF concentrations, interacts with RpfF.</text>
</comment>
<dbReference type="InterPro" id="IPR003594">
    <property type="entry name" value="HATPase_dom"/>
</dbReference>
<feature type="modified residue" description="4-aspartylphosphate" evidence="12">
    <location>
        <position position="685"/>
    </location>
</feature>
<proteinExistence type="predicted"/>
<keyword evidence="13" id="KW-0472">Membrane</keyword>
<dbReference type="Gene3D" id="3.40.50.2300">
    <property type="match status" value="1"/>
</dbReference>
<dbReference type="OrthoDB" id="9801651at2"/>
<dbReference type="PANTHER" id="PTHR45339:SF1">
    <property type="entry name" value="HYBRID SIGNAL TRANSDUCTION HISTIDINE KINASE J"/>
    <property type="match status" value="1"/>
</dbReference>
<feature type="domain" description="Histidine kinase" evidence="14">
    <location>
        <begin position="385"/>
        <end position="602"/>
    </location>
</feature>
<dbReference type="Gene3D" id="3.30.565.10">
    <property type="entry name" value="Histidine kinase-like ATPase, C-terminal domain"/>
    <property type="match status" value="1"/>
</dbReference>
<dbReference type="AlphaFoldDB" id="A0A2P2E6C3"/>
<evidence type="ECO:0000256" key="4">
    <source>
        <dbReference type="ARBA" id="ARBA00022553"/>
    </source>
</evidence>
<accession>A0A2P2E6C3</accession>
<organism evidence="17 18">
    <name type="scientific">Candidatus Phycosocius bacilliformis</name>
    <dbReference type="NCBI Taxonomy" id="1445552"/>
    <lineage>
        <taxon>Bacteria</taxon>
        <taxon>Pseudomonadati</taxon>
        <taxon>Pseudomonadota</taxon>
        <taxon>Alphaproteobacteria</taxon>
        <taxon>Caulobacterales</taxon>
        <taxon>Caulobacterales incertae sedis</taxon>
        <taxon>Candidatus Phycosocius</taxon>
    </lineage>
</organism>
<name>A0A2P2E6C3_9PROT</name>
<evidence type="ECO:0000313" key="17">
    <source>
        <dbReference type="EMBL" id="GBF56612.1"/>
    </source>
</evidence>
<dbReference type="Gene3D" id="6.10.340.10">
    <property type="match status" value="1"/>
</dbReference>
<dbReference type="CDD" id="cd06225">
    <property type="entry name" value="HAMP"/>
    <property type="match status" value="1"/>
</dbReference>
<dbReference type="CDD" id="cd17546">
    <property type="entry name" value="REC_hyHK_CKI1_RcsC-like"/>
    <property type="match status" value="1"/>
</dbReference>
<evidence type="ECO:0000256" key="9">
    <source>
        <dbReference type="ARBA" id="ARBA00023012"/>
    </source>
</evidence>
<dbReference type="SMART" id="SM00304">
    <property type="entry name" value="HAMP"/>
    <property type="match status" value="1"/>
</dbReference>
<keyword evidence="13" id="KW-0812">Transmembrane</keyword>
<dbReference type="InterPro" id="IPR003660">
    <property type="entry name" value="HAMP_dom"/>
</dbReference>
<dbReference type="CDD" id="cd00082">
    <property type="entry name" value="HisKA"/>
    <property type="match status" value="1"/>
</dbReference>
<dbReference type="PROSITE" id="PS50110">
    <property type="entry name" value="RESPONSE_REGULATORY"/>
    <property type="match status" value="1"/>
</dbReference>
<dbReference type="InterPro" id="IPR036097">
    <property type="entry name" value="HisK_dim/P_sf"/>
</dbReference>
<keyword evidence="9" id="KW-0902">Two-component regulatory system</keyword>
<evidence type="ECO:0000256" key="2">
    <source>
        <dbReference type="ARBA" id="ARBA00004370"/>
    </source>
</evidence>
<dbReference type="EMBL" id="BFBR01000001">
    <property type="protein sequence ID" value="GBF56612.1"/>
    <property type="molecule type" value="Genomic_DNA"/>
</dbReference>
<comment type="subcellular location">
    <subcellularLocation>
        <location evidence="2">Membrane</location>
    </subcellularLocation>
</comment>
<evidence type="ECO:0000256" key="11">
    <source>
        <dbReference type="ARBA" id="ARBA00068150"/>
    </source>
</evidence>
<dbReference type="InterPro" id="IPR003661">
    <property type="entry name" value="HisK_dim/P_dom"/>
</dbReference>
<feature type="transmembrane region" description="Helical" evidence="13">
    <location>
        <begin position="297"/>
        <end position="316"/>
    </location>
</feature>
<keyword evidence="8" id="KW-0067">ATP-binding</keyword>
<dbReference type="Pfam" id="PF00512">
    <property type="entry name" value="HisKA"/>
    <property type="match status" value="1"/>
</dbReference>
<keyword evidence="5 17" id="KW-0808">Transferase</keyword>
<feature type="transmembrane region" description="Helical" evidence="13">
    <location>
        <begin position="17"/>
        <end position="37"/>
    </location>
</feature>
<evidence type="ECO:0000313" key="18">
    <source>
        <dbReference type="Proteomes" id="UP000245086"/>
    </source>
</evidence>
<dbReference type="GO" id="GO:0000155">
    <property type="term" value="F:phosphorelay sensor kinase activity"/>
    <property type="evidence" value="ECO:0007669"/>
    <property type="project" value="InterPro"/>
</dbReference>
<evidence type="ECO:0000256" key="5">
    <source>
        <dbReference type="ARBA" id="ARBA00022679"/>
    </source>
</evidence>
<dbReference type="InterPro" id="IPR005467">
    <property type="entry name" value="His_kinase_dom"/>
</dbReference>
<dbReference type="InterPro" id="IPR036890">
    <property type="entry name" value="HATPase_C_sf"/>
</dbReference>
<reference evidence="17 18" key="1">
    <citation type="journal article" date="2018" name="Genome Announc.">
        <title>Draft Genome Sequence of "Candidatus Phycosocius bacilliformis," an Alphaproteobacterial Ectosymbiont of the Hydrocarbon-Producing Green Alga Botryococcus braunii.</title>
        <authorList>
            <person name="Tanabe Y."/>
            <person name="Yamaguchi H."/>
            <person name="Watanabe M.M."/>
        </authorList>
    </citation>
    <scope>NUCLEOTIDE SEQUENCE [LARGE SCALE GENOMIC DNA]</scope>
    <source>
        <strain evidence="17 18">BOTRYCO-2</strain>
    </source>
</reference>
<dbReference type="Gene3D" id="1.10.287.130">
    <property type="match status" value="1"/>
</dbReference>
<dbReference type="PROSITE" id="PS50109">
    <property type="entry name" value="HIS_KIN"/>
    <property type="match status" value="1"/>
</dbReference>
<dbReference type="CDD" id="cd16922">
    <property type="entry name" value="HATPase_EvgS-ArcB-TorS-like"/>
    <property type="match status" value="1"/>
</dbReference>
<dbReference type="PRINTS" id="PR00344">
    <property type="entry name" value="BCTRLSENSOR"/>
</dbReference>
<evidence type="ECO:0000256" key="3">
    <source>
        <dbReference type="ARBA" id="ARBA00012438"/>
    </source>
</evidence>
<dbReference type="InterPro" id="IPR001789">
    <property type="entry name" value="Sig_transdc_resp-reg_receiver"/>
</dbReference>
<dbReference type="Pfam" id="PF02518">
    <property type="entry name" value="HATPase_c"/>
    <property type="match status" value="1"/>
</dbReference>
<dbReference type="PROSITE" id="PS50885">
    <property type="entry name" value="HAMP"/>
    <property type="match status" value="1"/>
</dbReference>
<dbReference type="Proteomes" id="UP000245086">
    <property type="component" value="Unassembled WGS sequence"/>
</dbReference>
<dbReference type="SMART" id="SM00387">
    <property type="entry name" value="HATPase_c"/>
    <property type="match status" value="1"/>
</dbReference>
<feature type="domain" description="Response regulatory" evidence="15">
    <location>
        <begin position="636"/>
        <end position="755"/>
    </location>
</feature>
<evidence type="ECO:0000256" key="1">
    <source>
        <dbReference type="ARBA" id="ARBA00000085"/>
    </source>
</evidence>
<evidence type="ECO:0000259" key="16">
    <source>
        <dbReference type="PROSITE" id="PS50885"/>
    </source>
</evidence>
<evidence type="ECO:0000256" key="10">
    <source>
        <dbReference type="ARBA" id="ARBA00064003"/>
    </source>
</evidence>
<keyword evidence="7 17" id="KW-0418">Kinase</keyword>
<dbReference type="SMART" id="SM00448">
    <property type="entry name" value="REC"/>
    <property type="match status" value="1"/>
</dbReference>
<evidence type="ECO:0000259" key="14">
    <source>
        <dbReference type="PROSITE" id="PS50109"/>
    </source>
</evidence>